<comment type="similarity">
    <text evidence="7">Belongs to the binding-protein-dependent transport system permease family.</text>
</comment>
<accession>A0A9X1MDM6</accession>
<feature type="transmembrane region" description="Helical" evidence="7">
    <location>
        <begin position="136"/>
        <end position="157"/>
    </location>
</feature>
<feature type="domain" description="ABC transmembrane type-1" evidence="9">
    <location>
        <begin position="103"/>
        <end position="315"/>
    </location>
</feature>
<dbReference type="PROSITE" id="PS50928">
    <property type="entry name" value="ABC_TM1"/>
    <property type="match status" value="1"/>
</dbReference>
<evidence type="ECO:0000256" key="5">
    <source>
        <dbReference type="ARBA" id="ARBA00022989"/>
    </source>
</evidence>
<evidence type="ECO:0000256" key="7">
    <source>
        <dbReference type="RuleBase" id="RU363032"/>
    </source>
</evidence>
<dbReference type="GO" id="GO:0005886">
    <property type="term" value="C:plasma membrane"/>
    <property type="evidence" value="ECO:0007669"/>
    <property type="project" value="UniProtKB-SubCell"/>
</dbReference>
<proteinExistence type="inferred from homology"/>
<gene>
    <name evidence="10" type="ORF">LJ757_09835</name>
</gene>
<evidence type="ECO:0000256" key="8">
    <source>
        <dbReference type="SAM" id="MobiDB-lite"/>
    </source>
</evidence>
<sequence>MAAGIEAHPRDTGPGRKTSAKGTGKRSSGRDNPSGRTQAERRLARKMVAPALTVMALVAAFPIAYAIWLSMNQYSLRQSGLSRFVGLGNYISALTSGEWWTAMGQTFIFTAFSVSLEIVLGIGLALLLNMAFRGRALLRTVVLVPYAVLTVVSAITWRTMFEPNLGLVTTVLDALGLPGGDVVWLGEPGYAMAVIVLADVWKTAPFVALLVLAGLQVIPGDVYEAAELDGAGKWKTFLNITLPLLKPAIVLAAIFRTLDALRVFDLPFVLTRGANGTESMSMLAYRELRENRLVGEGSALSILTFITVMVVSLIYIRFAGGNIRAVAEEKE</sequence>
<evidence type="ECO:0000259" key="9">
    <source>
        <dbReference type="PROSITE" id="PS50928"/>
    </source>
</evidence>
<keyword evidence="3" id="KW-1003">Cell membrane</keyword>
<dbReference type="CDD" id="cd06261">
    <property type="entry name" value="TM_PBP2"/>
    <property type="match status" value="1"/>
</dbReference>
<dbReference type="PANTHER" id="PTHR43005:SF2">
    <property type="entry name" value="INTEGRAL MEMBRANE SUGAR TRANSPORT PROTEIN"/>
    <property type="match status" value="1"/>
</dbReference>
<organism evidence="10 11">
    <name type="scientific">Arthrobacter caoxuetaonis</name>
    <dbReference type="NCBI Taxonomy" id="2886935"/>
    <lineage>
        <taxon>Bacteria</taxon>
        <taxon>Bacillati</taxon>
        <taxon>Actinomycetota</taxon>
        <taxon>Actinomycetes</taxon>
        <taxon>Micrococcales</taxon>
        <taxon>Micrococcaceae</taxon>
        <taxon>Arthrobacter</taxon>
    </lineage>
</organism>
<dbReference type="Pfam" id="PF00528">
    <property type="entry name" value="BPD_transp_1"/>
    <property type="match status" value="1"/>
</dbReference>
<dbReference type="Gene3D" id="1.10.3720.10">
    <property type="entry name" value="MetI-like"/>
    <property type="match status" value="1"/>
</dbReference>
<keyword evidence="2 7" id="KW-0813">Transport</keyword>
<feature type="transmembrane region" description="Helical" evidence="7">
    <location>
        <begin position="236"/>
        <end position="258"/>
    </location>
</feature>
<reference evidence="10" key="1">
    <citation type="submission" date="2021-10" db="EMBL/GenBank/DDBJ databases">
        <title>Novel species in genus Arthrobacter.</title>
        <authorList>
            <person name="Liu Y."/>
        </authorList>
    </citation>
    <scope>NUCLEOTIDE SEQUENCE</scope>
    <source>
        <strain evidence="10">Zg-Y453</strain>
    </source>
</reference>
<keyword evidence="5 7" id="KW-1133">Transmembrane helix</keyword>
<dbReference type="EMBL" id="JAJFZV010000009">
    <property type="protein sequence ID" value="MCC3298103.1"/>
    <property type="molecule type" value="Genomic_DNA"/>
</dbReference>
<evidence type="ECO:0000256" key="3">
    <source>
        <dbReference type="ARBA" id="ARBA00022475"/>
    </source>
</evidence>
<evidence type="ECO:0000313" key="11">
    <source>
        <dbReference type="Proteomes" id="UP001139158"/>
    </source>
</evidence>
<dbReference type="SUPFAM" id="SSF161098">
    <property type="entry name" value="MetI-like"/>
    <property type="match status" value="1"/>
</dbReference>
<feature type="transmembrane region" description="Helical" evidence="7">
    <location>
        <begin position="190"/>
        <end position="215"/>
    </location>
</feature>
<feature type="transmembrane region" description="Helical" evidence="7">
    <location>
        <begin position="298"/>
        <end position="316"/>
    </location>
</feature>
<dbReference type="AlphaFoldDB" id="A0A9X1MDM6"/>
<comment type="subcellular location">
    <subcellularLocation>
        <location evidence="1 7">Cell membrane</location>
        <topology evidence="1 7">Multi-pass membrane protein</topology>
    </subcellularLocation>
</comment>
<feature type="transmembrane region" description="Helical" evidence="7">
    <location>
        <begin position="107"/>
        <end position="129"/>
    </location>
</feature>
<dbReference type="RefSeq" id="WP_227895974.1">
    <property type="nucleotide sequence ID" value="NZ_CP099466.1"/>
</dbReference>
<dbReference type="GO" id="GO:0055085">
    <property type="term" value="P:transmembrane transport"/>
    <property type="evidence" value="ECO:0007669"/>
    <property type="project" value="InterPro"/>
</dbReference>
<dbReference type="InterPro" id="IPR035906">
    <property type="entry name" value="MetI-like_sf"/>
</dbReference>
<protein>
    <submittedName>
        <fullName evidence="10">Sugar ABC transporter permease</fullName>
    </submittedName>
</protein>
<keyword evidence="6 7" id="KW-0472">Membrane</keyword>
<evidence type="ECO:0000256" key="6">
    <source>
        <dbReference type="ARBA" id="ARBA00023136"/>
    </source>
</evidence>
<evidence type="ECO:0000256" key="4">
    <source>
        <dbReference type="ARBA" id="ARBA00022692"/>
    </source>
</evidence>
<comment type="caution">
    <text evidence="10">The sequence shown here is derived from an EMBL/GenBank/DDBJ whole genome shotgun (WGS) entry which is preliminary data.</text>
</comment>
<feature type="transmembrane region" description="Helical" evidence="7">
    <location>
        <begin position="48"/>
        <end position="68"/>
    </location>
</feature>
<dbReference type="PANTHER" id="PTHR43005">
    <property type="entry name" value="BLR7065 PROTEIN"/>
    <property type="match status" value="1"/>
</dbReference>
<keyword evidence="11" id="KW-1185">Reference proteome</keyword>
<dbReference type="InterPro" id="IPR000515">
    <property type="entry name" value="MetI-like"/>
</dbReference>
<dbReference type="Proteomes" id="UP001139158">
    <property type="component" value="Unassembled WGS sequence"/>
</dbReference>
<evidence type="ECO:0000313" key="10">
    <source>
        <dbReference type="EMBL" id="MCC3298103.1"/>
    </source>
</evidence>
<evidence type="ECO:0000256" key="2">
    <source>
        <dbReference type="ARBA" id="ARBA00022448"/>
    </source>
</evidence>
<keyword evidence="4 7" id="KW-0812">Transmembrane</keyword>
<evidence type="ECO:0000256" key="1">
    <source>
        <dbReference type="ARBA" id="ARBA00004651"/>
    </source>
</evidence>
<name>A0A9X1MDM6_9MICC</name>
<feature type="region of interest" description="Disordered" evidence="8">
    <location>
        <begin position="1"/>
        <end position="40"/>
    </location>
</feature>